<comment type="subcellular location">
    <subcellularLocation>
        <location evidence="1">Cytoplasm</location>
    </subcellularLocation>
</comment>
<evidence type="ECO:0000256" key="7">
    <source>
        <dbReference type="RuleBase" id="RU000394"/>
    </source>
</evidence>
<dbReference type="PROSITE" id="PS50067">
    <property type="entry name" value="KINESIN_MOTOR_2"/>
    <property type="match status" value="1"/>
</dbReference>
<dbReference type="InterPro" id="IPR001752">
    <property type="entry name" value="Kinesin_motor_dom"/>
</dbReference>
<dbReference type="InterPro" id="IPR019821">
    <property type="entry name" value="Kinesin_motor_CS"/>
</dbReference>
<accession>A0A8J8T5J1</accession>
<feature type="region of interest" description="Disordered" evidence="8">
    <location>
        <begin position="604"/>
        <end position="631"/>
    </location>
</feature>
<evidence type="ECO:0000256" key="6">
    <source>
        <dbReference type="PROSITE-ProRule" id="PRU00283"/>
    </source>
</evidence>
<dbReference type="PRINTS" id="PR00380">
    <property type="entry name" value="KINESINHEAVY"/>
</dbReference>
<evidence type="ECO:0000256" key="1">
    <source>
        <dbReference type="ARBA" id="ARBA00004496"/>
    </source>
</evidence>
<dbReference type="PANTHER" id="PTHR47969">
    <property type="entry name" value="CHROMOSOME-ASSOCIATED KINESIN KIF4A-RELATED"/>
    <property type="match status" value="1"/>
</dbReference>
<evidence type="ECO:0000313" key="11">
    <source>
        <dbReference type="Proteomes" id="UP000785679"/>
    </source>
</evidence>
<dbReference type="InterPro" id="IPR036961">
    <property type="entry name" value="Kinesin_motor_dom_sf"/>
</dbReference>
<dbReference type="InterPro" id="IPR027417">
    <property type="entry name" value="P-loop_NTPase"/>
</dbReference>
<feature type="domain" description="Kinesin motor" evidence="9">
    <location>
        <begin position="1"/>
        <end position="247"/>
    </location>
</feature>
<dbReference type="InterPro" id="IPR027640">
    <property type="entry name" value="Kinesin-like_fam"/>
</dbReference>
<dbReference type="GO" id="GO:0007018">
    <property type="term" value="P:microtubule-based movement"/>
    <property type="evidence" value="ECO:0007669"/>
    <property type="project" value="InterPro"/>
</dbReference>
<dbReference type="AlphaFoldDB" id="A0A8J8T5J1"/>
<dbReference type="GO" id="GO:0051231">
    <property type="term" value="P:spindle elongation"/>
    <property type="evidence" value="ECO:0007669"/>
    <property type="project" value="TreeGrafter"/>
</dbReference>
<reference evidence="10" key="1">
    <citation type="submission" date="2019-06" db="EMBL/GenBank/DDBJ databases">
        <authorList>
            <person name="Zheng W."/>
        </authorList>
    </citation>
    <scope>NUCLEOTIDE SEQUENCE</scope>
    <source>
        <strain evidence="10">QDHG01</strain>
    </source>
</reference>
<dbReference type="GO" id="GO:0005737">
    <property type="term" value="C:cytoplasm"/>
    <property type="evidence" value="ECO:0007669"/>
    <property type="project" value="UniProtKB-SubCell"/>
</dbReference>
<dbReference type="GO" id="GO:0003777">
    <property type="term" value="F:microtubule motor activity"/>
    <property type="evidence" value="ECO:0007669"/>
    <property type="project" value="InterPro"/>
</dbReference>
<keyword evidence="11" id="KW-1185">Reference proteome</keyword>
<dbReference type="Proteomes" id="UP000785679">
    <property type="component" value="Unassembled WGS sequence"/>
</dbReference>
<dbReference type="Pfam" id="PF00225">
    <property type="entry name" value="Kinesin"/>
    <property type="match status" value="1"/>
</dbReference>
<dbReference type="GO" id="GO:0005875">
    <property type="term" value="C:microtubule associated complex"/>
    <property type="evidence" value="ECO:0007669"/>
    <property type="project" value="TreeGrafter"/>
</dbReference>
<keyword evidence="4 7" id="KW-0067">ATP-binding</keyword>
<evidence type="ECO:0000256" key="4">
    <source>
        <dbReference type="ARBA" id="ARBA00022840"/>
    </source>
</evidence>
<organism evidence="10 11">
    <name type="scientific">Halteria grandinella</name>
    <dbReference type="NCBI Taxonomy" id="5974"/>
    <lineage>
        <taxon>Eukaryota</taxon>
        <taxon>Sar</taxon>
        <taxon>Alveolata</taxon>
        <taxon>Ciliophora</taxon>
        <taxon>Intramacronucleata</taxon>
        <taxon>Spirotrichea</taxon>
        <taxon>Stichotrichia</taxon>
        <taxon>Sporadotrichida</taxon>
        <taxon>Halteriidae</taxon>
        <taxon>Halteria</taxon>
    </lineage>
</organism>
<keyword evidence="2" id="KW-0963">Cytoplasm</keyword>
<evidence type="ECO:0000256" key="5">
    <source>
        <dbReference type="ARBA" id="ARBA00023054"/>
    </source>
</evidence>
<evidence type="ECO:0000259" key="9">
    <source>
        <dbReference type="PROSITE" id="PS50067"/>
    </source>
</evidence>
<dbReference type="GO" id="GO:0005874">
    <property type="term" value="C:microtubule"/>
    <property type="evidence" value="ECO:0007669"/>
    <property type="project" value="UniProtKB-KW"/>
</dbReference>
<dbReference type="SMART" id="SM00129">
    <property type="entry name" value="KISc"/>
    <property type="match status" value="1"/>
</dbReference>
<dbReference type="GO" id="GO:0005524">
    <property type="term" value="F:ATP binding"/>
    <property type="evidence" value="ECO:0007669"/>
    <property type="project" value="UniProtKB-KW"/>
</dbReference>
<dbReference type="Gene3D" id="3.40.850.10">
    <property type="entry name" value="Kinesin motor domain"/>
    <property type="match status" value="1"/>
</dbReference>
<dbReference type="PANTHER" id="PTHR47969:SF15">
    <property type="entry name" value="CHROMOSOME-ASSOCIATED KINESIN KIF4A-RELATED"/>
    <property type="match status" value="1"/>
</dbReference>
<gene>
    <name evidence="10" type="ORF">FGO68_gene10349</name>
</gene>
<keyword evidence="5" id="KW-0175">Coiled coil</keyword>
<keyword evidence="3 7" id="KW-0547">Nucleotide-binding</keyword>
<proteinExistence type="inferred from homology"/>
<protein>
    <recommendedName>
        <fullName evidence="7">Kinesin-like protein</fullName>
    </recommendedName>
</protein>
<keyword evidence="7" id="KW-0493">Microtubule</keyword>
<feature type="compositionally biased region" description="Polar residues" evidence="8">
    <location>
        <begin position="609"/>
        <end position="631"/>
    </location>
</feature>
<dbReference type="SUPFAM" id="SSF52540">
    <property type="entry name" value="P-loop containing nucleoside triphosphate hydrolases"/>
    <property type="match status" value="1"/>
</dbReference>
<feature type="compositionally biased region" description="Low complexity" evidence="8">
    <location>
        <begin position="317"/>
        <end position="344"/>
    </location>
</feature>
<comment type="similarity">
    <text evidence="6 7">Belongs to the TRAFAC class myosin-kinesin ATPase superfamily. Kinesin family.</text>
</comment>
<evidence type="ECO:0000256" key="8">
    <source>
        <dbReference type="SAM" id="MobiDB-lite"/>
    </source>
</evidence>
<dbReference type="GO" id="GO:0008017">
    <property type="term" value="F:microtubule binding"/>
    <property type="evidence" value="ECO:0007669"/>
    <property type="project" value="InterPro"/>
</dbReference>
<dbReference type="EMBL" id="RRYP01004837">
    <property type="protein sequence ID" value="TNV82535.1"/>
    <property type="molecule type" value="Genomic_DNA"/>
</dbReference>
<name>A0A8J8T5J1_HALGN</name>
<dbReference type="OrthoDB" id="3176171at2759"/>
<comment type="caution">
    <text evidence="10">The sequence shown here is derived from an EMBL/GenBank/DDBJ whole genome shotgun (WGS) entry which is preliminary data.</text>
</comment>
<sequence>MSGGDSWDQRGIVPRVFCRLFEEIRERIHNDPVITEYKVYVSYFEIYNEHGYDLLDRKHAETPFDKWNKINLYEDSGQNLHLKNLTIHQCTCEQDAIDLLMMGNFIRQVSATPMNPASSRSHCIFTIAIEGKGNEVLRMSKLHLVDLAGSERVYKKNLEVHDQQVTTEARYINRSLSYLEQVIIALHEKAKGTRVHVPYRNSMMTSILRDSLGGNCRTVMVANVSPDLENEEETLSTARFAQRCAKLVNEMRVNEVLDVNLILQKLSSENQQLKMTVQKQEEVIKLQMHTLHSQSLSPSPLRHQNPLSSQPFFHHQNSTSSINSSTIMNGSYQQQDQGDFPQQQQEEPQYYMVGADPTAPSSGRYTQGSTTRLRVQQEGGYQQVLSQLDDSQGNIPAIVNELDMSEIAECERCARMYIEKDDFEIEIANVAQITEYFRIFKTFIKQREQIHQKEVTFLQSQIQTLKSYVENRYQKIPQFAREIQYQDENVRSSHQLSEHIPVQRRLDDQLKQIIQESSSAITQKNSHREHFMQQENHQDSIIDDSLNQTPPECQKQQQFSIRSSPSVQDAVVINVDLENKISDLIKSRKEALLKGQREALKASIDSRHVPSNTSSAVLRESSSSNRYSQHQ</sequence>
<dbReference type="GO" id="GO:0007052">
    <property type="term" value="P:mitotic spindle organization"/>
    <property type="evidence" value="ECO:0007669"/>
    <property type="project" value="TreeGrafter"/>
</dbReference>
<evidence type="ECO:0000256" key="2">
    <source>
        <dbReference type="ARBA" id="ARBA00022490"/>
    </source>
</evidence>
<comment type="caution">
    <text evidence="6">Lacks conserved residue(s) required for the propagation of feature annotation.</text>
</comment>
<feature type="region of interest" description="Disordered" evidence="8">
    <location>
        <begin position="294"/>
        <end position="344"/>
    </location>
</feature>
<evidence type="ECO:0000313" key="10">
    <source>
        <dbReference type="EMBL" id="TNV82535.1"/>
    </source>
</evidence>
<keyword evidence="7" id="KW-0505">Motor protein</keyword>
<evidence type="ECO:0000256" key="3">
    <source>
        <dbReference type="ARBA" id="ARBA00022741"/>
    </source>
</evidence>
<dbReference type="PROSITE" id="PS00411">
    <property type="entry name" value="KINESIN_MOTOR_1"/>
    <property type="match status" value="1"/>
</dbReference>